<dbReference type="OrthoDB" id="848707at2759"/>
<organism evidence="2 3">
    <name type="scientific">Rhamnella rubrinervis</name>
    <dbReference type="NCBI Taxonomy" id="2594499"/>
    <lineage>
        <taxon>Eukaryota</taxon>
        <taxon>Viridiplantae</taxon>
        <taxon>Streptophyta</taxon>
        <taxon>Embryophyta</taxon>
        <taxon>Tracheophyta</taxon>
        <taxon>Spermatophyta</taxon>
        <taxon>Magnoliopsida</taxon>
        <taxon>eudicotyledons</taxon>
        <taxon>Gunneridae</taxon>
        <taxon>Pentapetalae</taxon>
        <taxon>rosids</taxon>
        <taxon>fabids</taxon>
        <taxon>Rosales</taxon>
        <taxon>Rhamnaceae</taxon>
        <taxon>rhamnoid group</taxon>
        <taxon>Rhamneae</taxon>
        <taxon>Rhamnella</taxon>
    </lineage>
</organism>
<protein>
    <recommendedName>
        <fullName evidence="1">Putative plant transposon protein domain-containing protein</fullName>
    </recommendedName>
</protein>
<proteinExistence type="predicted"/>
<feature type="domain" description="Putative plant transposon protein" evidence="1">
    <location>
        <begin position="54"/>
        <end position="204"/>
    </location>
</feature>
<comment type="caution">
    <text evidence="2">The sequence shown here is derived from an EMBL/GenBank/DDBJ whole genome shotgun (WGS) entry which is preliminary data.</text>
</comment>
<dbReference type="InterPro" id="IPR046796">
    <property type="entry name" value="Transposase_32_dom"/>
</dbReference>
<dbReference type="AlphaFoldDB" id="A0A8K0MEG4"/>
<dbReference type="EMBL" id="VOIH02000006">
    <property type="protein sequence ID" value="KAF3443168.1"/>
    <property type="molecule type" value="Genomic_DNA"/>
</dbReference>
<name>A0A8K0MEG4_9ROSA</name>
<evidence type="ECO:0000313" key="3">
    <source>
        <dbReference type="Proteomes" id="UP000796880"/>
    </source>
</evidence>
<accession>A0A8K0MEG4</accession>
<dbReference type="Proteomes" id="UP000796880">
    <property type="component" value="Unassembled WGS sequence"/>
</dbReference>
<keyword evidence="3" id="KW-1185">Reference proteome</keyword>
<evidence type="ECO:0000259" key="1">
    <source>
        <dbReference type="Pfam" id="PF20167"/>
    </source>
</evidence>
<dbReference type="Pfam" id="PF20167">
    <property type="entry name" value="Transposase_32"/>
    <property type="match status" value="1"/>
</dbReference>
<gene>
    <name evidence="2" type="ORF">FNV43_RR12849</name>
</gene>
<evidence type="ECO:0000313" key="2">
    <source>
        <dbReference type="EMBL" id="KAF3443168.1"/>
    </source>
</evidence>
<reference evidence="2" key="1">
    <citation type="submission" date="2020-03" db="EMBL/GenBank/DDBJ databases">
        <title>A high-quality chromosome-level genome assembly of a woody plant with both climbing and erect habits, Rhamnella rubrinervis.</title>
        <authorList>
            <person name="Lu Z."/>
            <person name="Yang Y."/>
            <person name="Zhu X."/>
            <person name="Sun Y."/>
        </authorList>
    </citation>
    <scope>NUCLEOTIDE SEQUENCE</scope>
    <source>
        <strain evidence="2">BYM</strain>
        <tissue evidence="2">Leaf</tissue>
    </source>
</reference>
<sequence>MRHCRRPTAAIGFFLSRENARWYEKKKSNAIVVEKTVSEEVDSIFGIRRAFDVLGWAPVLCLEGKFYPRLVREFYANIEDKEDTAVHRVMTYVKGCRIDLDRATIARILGVSDDGPYVEFYKDSVLSDRQYKLVQALGRLNYSPTRNNRTADMVFRTPNLLVPQRLLVYMYSSNVLPRASSLNEVRCFDIYLLDKMLNGLQGIDGVPFASMVFEFFGVDVTDEDIAVVGATDVLTEANLYRMGYVRVHGVWRNLVHHPLRVGEVVDGRNYPAVVVDDEGEHSEAPTSYAMPSTSTGATVCSSSVASALQRIEAICTGLATK</sequence>